<keyword evidence="2" id="KW-1185">Reference proteome</keyword>
<name>A0A1X0DN94_9MYCO</name>
<sequence length="139" mass="15136">MTDKGPEPFATNIEVATLANTAFRDTLWTGKYLQLTVMNIPPGGVVGGEIHDDHDQFIRVESGKAKVVMGPSKDDITFEETVGDDWIALIPAGKFHNIINVGDDDLKLYSLYGPAEHLPGTRHETFADAAADPQETDLV</sequence>
<dbReference type="STRING" id="444597.BST26_02290"/>
<reference evidence="1 2" key="1">
    <citation type="submission" date="2016-12" db="EMBL/GenBank/DDBJ databases">
        <title>The new phylogeny of genus Mycobacterium.</title>
        <authorList>
            <person name="Tortoli E."/>
            <person name="Trovato A."/>
            <person name="Cirillo D.M."/>
        </authorList>
    </citation>
    <scope>NUCLEOTIDE SEQUENCE [LARGE SCALE GENOMIC DNA]</scope>
    <source>
        <strain evidence="1 2">DSM 45130</strain>
    </source>
</reference>
<dbReference type="RefSeq" id="WP_083029189.1">
    <property type="nucleotide sequence ID" value="NZ_AP022618.1"/>
</dbReference>
<dbReference type="Proteomes" id="UP000192801">
    <property type="component" value="Unassembled WGS sequence"/>
</dbReference>
<organism evidence="1 2">
    <name type="scientific">Mycolicibacterium insubricum</name>
    <dbReference type="NCBI Taxonomy" id="444597"/>
    <lineage>
        <taxon>Bacteria</taxon>
        <taxon>Bacillati</taxon>
        <taxon>Actinomycetota</taxon>
        <taxon>Actinomycetes</taxon>
        <taxon>Mycobacteriales</taxon>
        <taxon>Mycobacteriaceae</taxon>
        <taxon>Mycolicibacterium</taxon>
    </lineage>
</organism>
<dbReference type="CDD" id="cd02223">
    <property type="entry name" value="cupin_Bh2720-like"/>
    <property type="match status" value="1"/>
</dbReference>
<dbReference type="AlphaFoldDB" id="A0A1X0DN94"/>
<dbReference type="SUPFAM" id="SSF51182">
    <property type="entry name" value="RmlC-like cupins"/>
    <property type="match status" value="1"/>
</dbReference>
<dbReference type="OrthoDB" id="3231985at2"/>
<dbReference type="EMBL" id="MVHS01000003">
    <property type="protein sequence ID" value="ORA73619.1"/>
    <property type="molecule type" value="Genomic_DNA"/>
</dbReference>
<protein>
    <submittedName>
        <fullName evidence="1">Cupin</fullName>
    </submittedName>
</protein>
<comment type="caution">
    <text evidence="1">The sequence shown here is derived from an EMBL/GenBank/DDBJ whole genome shotgun (WGS) entry which is preliminary data.</text>
</comment>
<dbReference type="InterPro" id="IPR013096">
    <property type="entry name" value="Cupin_2"/>
</dbReference>
<dbReference type="InterPro" id="IPR011051">
    <property type="entry name" value="RmlC_Cupin_sf"/>
</dbReference>
<gene>
    <name evidence="1" type="ORF">BST26_02290</name>
</gene>
<accession>A0A1X0DN94</accession>
<evidence type="ECO:0000313" key="2">
    <source>
        <dbReference type="Proteomes" id="UP000192801"/>
    </source>
</evidence>
<dbReference type="InterPro" id="IPR052538">
    <property type="entry name" value="Flavonoid_dioxygenase-like"/>
</dbReference>
<proteinExistence type="predicted"/>
<dbReference type="Pfam" id="PF07883">
    <property type="entry name" value="Cupin_2"/>
    <property type="match status" value="1"/>
</dbReference>
<dbReference type="InterPro" id="IPR014710">
    <property type="entry name" value="RmlC-like_jellyroll"/>
</dbReference>
<dbReference type="PANTHER" id="PTHR43346:SF1">
    <property type="entry name" value="QUERCETIN 2,3-DIOXYGENASE-RELATED"/>
    <property type="match status" value="1"/>
</dbReference>
<dbReference type="PANTHER" id="PTHR43346">
    <property type="entry name" value="LIGAND BINDING DOMAIN PROTEIN, PUTATIVE (AFU_ORTHOLOGUE AFUA_6G14370)-RELATED"/>
    <property type="match status" value="1"/>
</dbReference>
<dbReference type="Gene3D" id="2.60.120.10">
    <property type="entry name" value="Jelly Rolls"/>
    <property type="match status" value="1"/>
</dbReference>
<evidence type="ECO:0000313" key="1">
    <source>
        <dbReference type="EMBL" id="ORA73619.1"/>
    </source>
</evidence>